<proteinExistence type="predicted"/>
<gene>
    <name evidence="2" type="ORF">TWF703_009573</name>
</gene>
<feature type="region of interest" description="Disordered" evidence="1">
    <location>
        <begin position="1"/>
        <end position="56"/>
    </location>
</feature>
<name>A0A7C8NNX3_ORBOL</name>
<dbReference type="Proteomes" id="UP000480548">
    <property type="component" value="Unassembled WGS sequence"/>
</dbReference>
<comment type="caution">
    <text evidence="2">The sequence shown here is derived from an EMBL/GenBank/DDBJ whole genome shotgun (WGS) entry which is preliminary data.</text>
</comment>
<accession>A0A7C8NNX3</accession>
<dbReference type="EMBL" id="WIQZ01000070">
    <property type="protein sequence ID" value="KAF3128503.1"/>
    <property type="molecule type" value="Genomic_DNA"/>
</dbReference>
<dbReference type="AlphaFoldDB" id="A0A7C8NNX3"/>
<reference evidence="2 3" key="1">
    <citation type="submission" date="2019-06" db="EMBL/GenBank/DDBJ databases">
        <authorList>
            <person name="Palmer J.M."/>
        </authorList>
    </citation>
    <scope>NUCLEOTIDE SEQUENCE [LARGE SCALE GENOMIC DNA]</scope>
    <source>
        <strain evidence="2 3">TWF703</strain>
    </source>
</reference>
<protein>
    <submittedName>
        <fullName evidence="2">Uncharacterized protein</fullName>
    </submittedName>
</protein>
<evidence type="ECO:0000256" key="1">
    <source>
        <dbReference type="SAM" id="MobiDB-lite"/>
    </source>
</evidence>
<evidence type="ECO:0000313" key="2">
    <source>
        <dbReference type="EMBL" id="KAF3128503.1"/>
    </source>
</evidence>
<evidence type="ECO:0000313" key="3">
    <source>
        <dbReference type="Proteomes" id="UP000480548"/>
    </source>
</evidence>
<sequence>MSHPTETDSADKHVDKHAADVHKPNRNSRFEKTLSTSLSRLMSKKDPHKRSSLIDKQAPRFVGDLYCTGPDEKLKKPSREESFH</sequence>
<organism evidence="2 3">
    <name type="scientific">Orbilia oligospora</name>
    <name type="common">Nematode-trapping fungus</name>
    <name type="synonym">Arthrobotrys oligospora</name>
    <dbReference type="NCBI Taxonomy" id="2813651"/>
    <lineage>
        <taxon>Eukaryota</taxon>
        <taxon>Fungi</taxon>
        <taxon>Dikarya</taxon>
        <taxon>Ascomycota</taxon>
        <taxon>Pezizomycotina</taxon>
        <taxon>Orbiliomycetes</taxon>
        <taxon>Orbiliales</taxon>
        <taxon>Orbiliaceae</taxon>
        <taxon>Orbilia</taxon>
    </lineage>
</organism>
<feature type="non-terminal residue" evidence="2">
    <location>
        <position position="84"/>
    </location>
</feature>
<feature type="compositionally biased region" description="Basic and acidic residues" evidence="1">
    <location>
        <begin position="1"/>
        <end position="32"/>
    </location>
</feature>